<evidence type="ECO:0000256" key="3">
    <source>
        <dbReference type="SAM" id="MobiDB-lite"/>
    </source>
</evidence>
<comment type="caution">
    <text evidence="5">The sequence shown here is derived from an EMBL/GenBank/DDBJ whole genome shotgun (WGS) entry which is preliminary data.</text>
</comment>
<dbReference type="PANTHER" id="PTHR30055:SF146">
    <property type="entry name" value="HTH-TYPE TRANSCRIPTIONAL DUAL REGULATOR CECR"/>
    <property type="match status" value="1"/>
</dbReference>
<dbReference type="Proteomes" id="UP001157126">
    <property type="component" value="Unassembled WGS sequence"/>
</dbReference>
<name>A0ABQ6IQW6_9MICO</name>
<dbReference type="InterPro" id="IPR009057">
    <property type="entry name" value="Homeodomain-like_sf"/>
</dbReference>
<keyword evidence="1 2" id="KW-0238">DNA-binding</keyword>
<protein>
    <recommendedName>
        <fullName evidence="4">HTH tetR-type domain-containing protein</fullName>
    </recommendedName>
</protein>
<gene>
    <name evidence="5" type="ORF">GCM10025883_21360</name>
</gene>
<feature type="region of interest" description="Disordered" evidence="3">
    <location>
        <begin position="76"/>
        <end position="95"/>
    </location>
</feature>
<feature type="DNA-binding region" description="H-T-H motif" evidence="2">
    <location>
        <begin position="31"/>
        <end position="50"/>
    </location>
</feature>
<dbReference type="PRINTS" id="PR00455">
    <property type="entry name" value="HTHTETR"/>
</dbReference>
<dbReference type="EMBL" id="BSUO01000001">
    <property type="protein sequence ID" value="GMA40091.1"/>
    <property type="molecule type" value="Genomic_DNA"/>
</dbReference>
<dbReference type="SUPFAM" id="SSF46689">
    <property type="entry name" value="Homeodomain-like"/>
    <property type="match status" value="1"/>
</dbReference>
<evidence type="ECO:0000256" key="2">
    <source>
        <dbReference type="PROSITE-ProRule" id="PRU00335"/>
    </source>
</evidence>
<evidence type="ECO:0000313" key="5">
    <source>
        <dbReference type="EMBL" id="GMA40091.1"/>
    </source>
</evidence>
<evidence type="ECO:0000256" key="1">
    <source>
        <dbReference type="ARBA" id="ARBA00023125"/>
    </source>
</evidence>
<feature type="domain" description="HTH tetR-type" evidence="4">
    <location>
        <begin position="8"/>
        <end position="68"/>
    </location>
</feature>
<dbReference type="RefSeq" id="WP_284303848.1">
    <property type="nucleotide sequence ID" value="NZ_BSUO01000001.1"/>
</dbReference>
<dbReference type="PROSITE" id="PS50977">
    <property type="entry name" value="HTH_TETR_2"/>
    <property type="match status" value="1"/>
</dbReference>
<dbReference type="Pfam" id="PF00440">
    <property type="entry name" value="TetR_N"/>
    <property type="match status" value="1"/>
</dbReference>
<dbReference type="PANTHER" id="PTHR30055">
    <property type="entry name" value="HTH-TYPE TRANSCRIPTIONAL REGULATOR RUTR"/>
    <property type="match status" value="1"/>
</dbReference>
<dbReference type="InterPro" id="IPR050109">
    <property type="entry name" value="HTH-type_TetR-like_transc_reg"/>
</dbReference>
<organism evidence="5 6">
    <name type="scientific">Mobilicoccus caccae</name>
    <dbReference type="NCBI Taxonomy" id="1859295"/>
    <lineage>
        <taxon>Bacteria</taxon>
        <taxon>Bacillati</taxon>
        <taxon>Actinomycetota</taxon>
        <taxon>Actinomycetes</taxon>
        <taxon>Micrococcales</taxon>
        <taxon>Dermatophilaceae</taxon>
        <taxon>Mobilicoccus</taxon>
    </lineage>
</organism>
<dbReference type="Gene3D" id="1.10.357.10">
    <property type="entry name" value="Tetracycline Repressor, domain 2"/>
    <property type="match status" value="1"/>
</dbReference>
<proteinExistence type="predicted"/>
<reference evidence="6" key="1">
    <citation type="journal article" date="2019" name="Int. J. Syst. Evol. Microbiol.">
        <title>The Global Catalogue of Microorganisms (GCM) 10K type strain sequencing project: providing services to taxonomists for standard genome sequencing and annotation.</title>
        <authorList>
            <consortium name="The Broad Institute Genomics Platform"/>
            <consortium name="The Broad Institute Genome Sequencing Center for Infectious Disease"/>
            <person name="Wu L."/>
            <person name="Ma J."/>
        </authorList>
    </citation>
    <scope>NUCLEOTIDE SEQUENCE [LARGE SCALE GENOMIC DNA]</scope>
    <source>
        <strain evidence="6">NBRC 113072</strain>
    </source>
</reference>
<sequence length="95" mass="10176">MSSASTDLTARARIRNEALVEFGEHGFTRTTLRSIAARAGVSPALVVHHFGSKEGLRAACDEYLLAHIRTAKAAVLAQGHSPPPSPTWRSIPSSR</sequence>
<accession>A0ABQ6IQW6</accession>
<evidence type="ECO:0000259" key="4">
    <source>
        <dbReference type="PROSITE" id="PS50977"/>
    </source>
</evidence>
<evidence type="ECO:0000313" key="6">
    <source>
        <dbReference type="Proteomes" id="UP001157126"/>
    </source>
</evidence>
<dbReference type="InterPro" id="IPR001647">
    <property type="entry name" value="HTH_TetR"/>
</dbReference>
<keyword evidence="6" id="KW-1185">Reference proteome</keyword>